<organism evidence="10 11">
    <name type="scientific">Cyprinodon variegatus</name>
    <name type="common">Sheepshead minnow</name>
    <dbReference type="NCBI Taxonomy" id="28743"/>
    <lineage>
        <taxon>Eukaryota</taxon>
        <taxon>Metazoa</taxon>
        <taxon>Chordata</taxon>
        <taxon>Craniata</taxon>
        <taxon>Vertebrata</taxon>
        <taxon>Euteleostomi</taxon>
        <taxon>Actinopterygii</taxon>
        <taxon>Neopterygii</taxon>
        <taxon>Teleostei</taxon>
        <taxon>Neoteleostei</taxon>
        <taxon>Acanthomorphata</taxon>
        <taxon>Ovalentaria</taxon>
        <taxon>Atherinomorphae</taxon>
        <taxon>Cyprinodontiformes</taxon>
        <taxon>Cyprinodontidae</taxon>
        <taxon>Cyprinodon</taxon>
    </lineage>
</organism>
<feature type="compositionally biased region" description="Basic and acidic residues" evidence="8">
    <location>
        <begin position="232"/>
        <end position="245"/>
    </location>
</feature>
<feature type="region of interest" description="Disordered" evidence="8">
    <location>
        <begin position="1"/>
        <end position="252"/>
    </location>
</feature>
<dbReference type="Ensembl" id="ENSCVAT00000029571.1">
    <property type="protein sequence ID" value="ENSCVAP00000026766.1"/>
    <property type="gene ID" value="ENSCVAG00000012567.1"/>
</dbReference>
<dbReference type="InterPro" id="IPR015661">
    <property type="entry name" value="Bub1/Mad3"/>
</dbReference>
<keyword evidence="2" id="KW-0158">Chromosome</keyword>
<reference evidence="10" key="2">
    <citation type="submission" date="2025-09" db="UniProtKB">
        <authorList>
            <consortium name="Ensembl"/>
        </authorList>
    </citation>
    <scope>IDENTIFICATION</scope>
</reference>
<feature type="compositionally biased region" description="Polar residues" evidence="8">
    <location>
        <begin position="22"/>
        <end position="33"/>
    </location>
</feature>
<dbReference type="PANTHER" id="PTHR14030:SF26">
    <property type="entry name" value="MITOTIC CHECKPOINT SERINE_THREONINE-PROTEIN KINASE BUB1"/>
    <property type="match status" value="1"/>
</dbReference>
<dbReference type="Pfam" id="PF00069">
    <property type="entry name" value="Pkinase"/>
    <property type="match status" value="1"/>
</dbReference>
<name>A0A3Q2E3I1_CYPVA</name>
<proteinExistence type="predicted"/>
<dbReference type="GO" id="GO:0005634">
    <property type="term" value="C:nucleus"/>
    <property type="evidence" value="ECO:0007669"/>
    <property type="project" value="TreeGrafter"/>
</dbReference>
<dbReference type="InterPro" id="IPR017441">
    <property type="entry name" value="Protein_kinase_ATP_BS"/>
</dbReference>
<evidence type="ECO:0000256" key="4">
    <source>
        <dbReference type="ARBA" id="ARBA00022838"/>
    </source>
</evidence>
<dbReference type="STRING" id="28743.ENSCVAP00000026766"/>
<evidence type="ECO:0000313" key="11">
    <source>
        <dbReference type="Proteomes" id="UP000265020"/>
    </source>
</evidence>
<dbReference type="GO" id="GO:0000776">
    <property type="term" value="C:kinetochore"/>
    <property type="evidence" value="ECO:0007669"/>
    <property type="project" value="UniProtKB-KW"/>
</dbReference>
<dbReference type="Gene3D" id="6.10.130.20">
    <property type="match status" value="1"/>
</dbReference>
<evidence type="ECO:0000256" key="3">
    <source>
        <dbReference type="ARBA" id="ARBA00022741"/>
    </source>
</evidence>
<evidence type="ECO:0000256" key="5">
    <source>
        <dbReference type="ARBA" id="ARBA00022840"/>
    </source>
</evidence>
<accession>A0A3Q2E3I1</accession>
<keyword evidence="4" id="KW-0995">Kinetochore</keyword>
<dbReference type="PROSITE" id="PS00108">
    <property type="entry name" value="PROTEIN_KINASE_ST"/>
    <property type="match status" value="1"/>
</dbReference>
<dbReference type="InterPro" id="IPR011009">
    <property type="entry name" value="Kinase-like_dom_sf"/>
</dbReference>
<dbReference type="PANTHER" id="PTHR14030">
    <property type="entry name" value="MITOTIC CHECKPOINT SERINE/THREONINE-PROTEIN KINASE BUB1"/>
    <property type="match status" value="1"/>
</dbReference>
<dbReference type="SUPFAM" id="SSF56112">
    <property type="entry name" value="Protein kinase-like (PK-like)"/>
    <property type="match status" value="1"/>
</dbReference>
<dbReference type="SMART" id="SM00220">
    <property type="entry name" value="S_TKc"/>
    <property type="match status" value="1"/>
</dbReference>
<evidence type="ECO:0000256" key="6">
    <source>
        <dbReference type="ARBA" id="ARBA00023328"/>
    </source>
</evidence>
<dbReference type="PROSITE" id="PS50011">
    <property type="entry name" value="PROTEIN_KINASE_DOM"/>
    <property type="match status" value="1"/>
</dbReference>
<dbReference type="InterPro" id="IPR000719">
    <property type="entry name" value="Prot_kinase_dom"/>
</dbReference>
<dbReference type="InterPro" id="IPR008271">
    <property type="entry name" value="Ser/Thr_kinase_AS"/>
</dbReference>
<dbReference type="GO" id="GO:0004672">
    <property type="term" value="F:protein kinase activity"/>
    <property type="evidence" value="ECO:0007669"/>
    <property type="project" value="InterPro"/>
</dbReference>
<sequence length="594" mass="64957">MADGSASSSLSIMQPPAVLSFRDQTSCPAQSDGSGWEVYPSPERRPEPASQSRSFKILEDPEPVSPEPVRNRPFDVPMSPESAPSAAWLDIRSPEPAAEPDLDAFLSPRPPVPAEPRTRDVPMSPEPPTSCADAPLSPRGPGVQDEPRTRDVPMSPTSCADAPLSPRGPGVLDEPRTRDVPMSPEPPTSCADAPLSPRGPGVQDEPRTRDVPMSPEPPTSCADAPLSPRGPGVRDEPMLSPDRGRGAQVRPVSDPWDSELILDLLGGLNPPLTSHPRCISWPCRVPAIGPKMTLSVGNSSLRVDGVLGKGAFATVYQATDPRTSEKVVLKVQKPSNPWEFYINSCLDARLQPAVRHLFSRIHSAHLFQDGSMMLGELHQYGTLLNAVNIYRTMSEKVMPQPLVLYFSVCILHTVEKLHAAGIIHADIKPDNFMLGKRFLDSSCFDADGVDHGLVLIDLGQSIDMQLFPEGTAFTARCLTSGFQCTEMLSGKPWTYQTDYFGVAGTVYCMLFGSYMQVSHDGGVWKTNAVFRRNPHSDLWLDFFHTLLNVADCAPLPSLRALRCRMASALQQNYGSKLQMLKNRLVVKLLEEARR</sequence>
<reference evidence="10" key="1">
    <citation type="submission" date="2025-08" db="UniProtKB">
        <authorList>
            <consortium name="Ensembl"/>
        </authorList>
    </citation>
    <scope>IDENTIFICATION</scope>
</reference>
<evidence type="ECO:0000256" key="8">
    <source>
        <dbReference type="SAM" id="MobiDB-lite"/>
    </source>
</evidence>
<feature type="domain" description="Protein kinase" evidence="9">
    <location>
        <begin position="301"/>
        <end position="594"/>
    </location>
</feature>
<dbReference type="GeneTree" id="ENSGT00940000157865"/>
<feature type="binding site" evidence="7">
    <location>
        <position position="330"/>
    </location>
    <ligand>
        <name>ATP</name>
        <dbReference type="ChEBI" id="CHEBI:30616"/>
    </ligand>
</feature>
<dbReference type="Proteomes" id="UP000265020">
    <property type="component" value="Unassembled WGS sequence"/>
</dbReference>
<keyword evidence="3 7" id="KW-0547">Nucleotide-binding</keyword>
<keyword evidence="5 7" id="KW-0067">ATP-binding</keyword>
<evidence type="ECO:0000256" key="2">
    <source>
        <dbReference type="ARBA" id="ARBA00022454"/>
    </source>
</evidence>
<dbReference type="AlphaFoldDB" id="A0A3Q2E3I1"/>
<dbReference type="GO" id="GO:0007094">
    <property type="term" value="P:mitotic spindle assembly checkpoint signaling"/>
    <property type="evidence" value="ECO:0007669"/>
    <property type="project" value="InterPro"/>
</dbReference>
<comment type="subcellular location">
    <subcellularLocation>
        <location evidence="1">Chromosome</location>
        <location evidence="1">Centromere</location>
        <location evidence="1">Kinetochore</location>
    </subcellularLocation>
</comment>
<evidence type="ECO:0000259" key="9">
    <source>
        <dbReference type="PROSITE" id="PS50011"/>
    </source>
</evidence>
<keyword evidence="6" id="KW-0137">Centromere</keyword>
<dbReference type="PROSITE" id="PS00107">
    <property type="entry name" value="PROTEIN_KINASE_ATP"/>
    <property type="match status" value="1"/>
</dbReference>
<evidence type="ECO:0000256" key="1">
    <source>
        <dbReference type="ARBA" id="ARBA00004629"/>
    </source>
</evidence>
<dbReference type="GO" id="GO:0005524">
    <property type="term" value="F:ATP binding"/>
    <property type="evidence" value="ECO:0007669"/>
    <property type="project" value="UniProtKB-UniRule"/>
</dbReference>
<dbReference type="Gene3D" id="1.10.510.10">
    <property type="entry name" value="Transferase(Phosphotransferase) domain 1"/>
    <property type="match status" value="1"/>
</dbReference>
<feature type="compositionally biased region" description="Polar residues" evidence="8">
    <location>
        <begin position="1"/>
        <end position="12"/>
    </location>
</feature>
<keyword evidence="11" id="KW-1185">Reference proteome</keyword>
<protein>
    <recommendedName>
        <fullName evidence="9">Protein kinase domain-containing protein</fullName>
    </recommendedName>
</protein>
<evidence type="ECO:0000313" key="10">
    <source>
        <dbReference type="Ensembl" id="ENSCVAP00000026766.1"/>
    </source>
</evidence>
<evidence type="ECO:0000256" key="7">
    <source>
        <dbReference type="PROSITE-ProRule" id="PRU10141"/>
    </source>
</evidence>
<dbReference type="GO" id="GO:0051754">
    <property type="term" value="P:meiotic sister chromatid cohesion, centromeric"/>
    <property type="evidence" value="ECO:0007669"/>
    <property type="project" value="TreeGrafter"/>
</dbReference>